<reference evidence="1 2" key="1">
    <citation type="journal article" date="2024" name="Environ. Microbiol.">
        <title>Novel evolutionary insights on the interactions of the Holosporales (Alphaproteobacteria) with eukaryotic hosts from comparative genomics.</title>
        <authorList>
            <person name="Giovannini M."/>
            <person name="Petroni G."/>
            <person name="Castelli M."/>
        </authorList>
    </citation>
    <scope>NUCLEOTIDE SEQUENCE [LARGE SCALE GENOMIC DNA]</scope>
    <source>
        <strain evidence="1 2">US_Bl 15I1</strain>
    </source>
</reference>
<sequence length="185" mass="22057">MDFFDKLKNFWKRRSKKFKFSLVFASLFSILYTGWIQPQKELFWKAESTVVKLREDAAWTLFFCQSMENTDNANVKKAVWSEVLKTQDSRKEKLDEVGVIINELNQIGITATNIASNELSKFIEWNYSDYAYIIVNQNCPNHFDKSMKSLRDWQQEISSYFPLGTFDFIWFYTLPIWEKINLFTT</sequence>
<dbReference type="Proteomes" id="UP001330434">
    <property type="component" value="Chromosome"/>
</dbReference>
<evidence type="ECO:0000313" key="1">
    <source>
        <dbReference type="EMBL" id="WVX67225.1"/>
    </source>
</evidence>
<dbReference type="EMBL" id="CP133270">
    <property type="protein sequence ID" value="WVX67225.1"/>
    <property type="molecule type" value="Genomic_DNA"/>
</dbReference>
<dbReference type="RefSeq" id="WP_331256004.1">
    <property type="nucleotide sequence ID" value="NZ_CP133270.1"/>
</dbReference>
<proteinExistence type="predicted"/>
<keyword evidence="2" id="KW-1185">Reference proteome</keyword>
<protein>
    <submittedName>
        <fullName evidence="1">Uncharacterized protein</fullName>
    </submittedName>
</protein>
<evidence type="ECO:0000313" key="2">
    <source>
        <dbReference type="Proteomes" id="UP001330434"/>
    </source>
</evidence>
<name>A0ABZ2C4B0_9PROT</name>
<organism evidence="1 2">
    <name type="scientific">Candidatus Bealeia paramacronuclearis</name>
    <dbReference type="NCBI Taxonomy" id="1921001"/>
    <lineage>
        <taxon>Bacteria</taxon>
        <taxon>Pseudomonadati</taxon>
        <taxon>Pseudomonadota</taxon>
        <taxon>Alphaproteobacteria</taxon>
        <taxon>Holosporales</taxon>
        <taxon>Holosporaceae</taxon>
        <taxon>Candidatus Bealeia</taxon>
    </lineage>
</organism>
<gene>
    <name evidence="1" type="ORF">Bealeia1_01423</name>
</gene>
<accession>A0ABZ2C4B0</accession>